<reference evidence="3 4" key="1">
    <citation type="submission" date="2015-12" db="EMBL/GenBank/DDBJ databases">
        <title>Draft genome sequence of Moniliophthora roreri, the causal agent of frosty pod rot of cacao.</title>
        <authorList>
            <person name="Aime M.C."/>
            <person name="Diaz-Valderrama J.R."/>
            <person name="Kijpornyongpan T."/>
            <person name="Phillips-Mora W."/>
        </authorList>
    </citation>
    <scope>NUCLEOTIDE SEQUENCE [LARGE SCALE GENOMIC DNA]</scope>
    <source>
        <strain evidence="3 4">MCA 2952</strain>
    </source>
</reference>
<evidence type="ECO:0000313" key="4">
    <source>
        <dbReference type="Proteomes" id="UP000054988"/>
    </source>
</evidence>
<feature type="domain" description="AB hydrolase-1" evidence="2">
    <location>
        <begin position="52"/>
        <end position="358"/>
    </location>
</feature>
<protein>
    <recommendedName>
        <fullName evidence="2">AB hydrolase-1 domain-containing protein</fullName>
    </recommendedName>
</protein>
<dbReference type="Proteomes" id="UP000054988">
    <property type="component" value="Unassembled WGS sequence"/>
</dbReference>
<comment type="caution">
    <text evidence="3">The sequence shown here is derived from an EMBL/GenBank/DDBJ whole genome shotgun (WGS) entry which is preliminary data.</text>
</comment>
<accession>A0A0W0G6X4</accession>
<dbReference type="AlphaFoldDB" id="A0A0W0G6X4"/>
<evidence type="ECO:0000259" key="2">
    <source>
        <dbReference type="Pfam" id="PF12697"/>
    </source>
</evidence>
<dbReference type="Gene3D" id="3.40.50.1820">
    <property type="entry name" value="alpha/beta hydrolase"/>
    <property type="match status" value="1"/>
</dbReference>
<dbReference type="InterPro" id="IPR000073">
    <property type="entry name" value="AB_hydrolase_1"/>
</dbReference>
<keyword evidence="1" id="KW-0732">Signal</keyword>
<dbReference type="InterPro" id="IPR029058">
    <property type="entry name" value="AB_hydrolase_fold"/>
</dbReference>
<dbReference type="Pfam" id="PF12697">
    <property type="entry name" value="Abhydrolase_6"/>
    <property type="match status" value="1"/>
</dbReference>
<evidence type="ECO:0000256" key="1">
    <source>
        <dbReference type="SAM" id="SignalP"/>
    </source>
</evidence>
<organism evidence="3 4">
    <name type="scientific">Moniliophthora roreri</name>
    <name type="common">Frosty pod rot fungus</name>
    <name type="synonym">Monilia roreri</name>
    <dbReference type="NCBI Taxonomy" id="221103"/>
    <lineage>
        <taxon>Eukaryota</taxon>
        <taxon>Fungi</taxon>
        <taxon>Dikarya</taxon>
        <taxon>Basidiomycota</taxon>
        <taxon>Agaricomycotina</taxon>
        <taxon>Agaricomycetes</taxon>
        <taxon>Agaricomycetidae</taxon>
        <taxon>Agaricales</taxon>
        <taxon>Marasmiineae</taxon>
        <taxon>Marasmiaceae</taxon>
        <taxon>Moniliophthora</taxon>
    </lineage>
</organism>
<dbReference type="SUPFAM" id="SSF53474">
    <property type="entry name" value="alpha/beta-Hydrolases"/>
    <property type="match status" value="1"/>
</dbReference>
<proteinExistence type="predicted"/>
<feature type="signal peptide" evidence="1">
    <location>
        <begin position="1"/>
        <end position="21"/>
    </location>
</feature>
<feature type="chain" id="PRO_5006902375" description="AB hydrolase-1 domain-containing protein" evidence="1">
    <location>
        <begin position="22"/>
        <end position="372"/>
    </location>
</feature>
<dbReference type="EMBL" id="LATX01000951">
    <property type="protein sequence ID" value="KTB44328.1"/>
    <property type="molecule type" value="Genomic_DNA"/>
</dbReference>
<gene>
    <name evidence="3" type="ORF">WG66_3088</name>
</gene>
<evidence type="ECO:0000313" key="3">
    <source>
        <dbReference type="EMBL" id="KTB44328.1"/>
    </source>
</evidence>
<dbReference type="eggNOG" id="ENOG502SK0M">
    <property type="taxonomic scope" value="Eukaryota"/>
</dbReference>
<sequence length="372" mass="42324">MAWKRLGISFLLLCLCQLGLAFTENTYKLSDGIEIYFTDSGAPPNSKDYTTLLVLHGSAFNGFGFQKLHDYAHGLNLRTVIWNRRDYPGSTRYTDAELDDLNQGKKVFIDKLGAQTADFINQFIDKEKIPKATRDRKGGVAVMGWSMGAATAMTMFSDPSIISPQLHNRLKDYVKDLILDDPPHLVFAYQVPDGLTVYDPWTDPRFTTTEQLFENFGFWVSSFYNHPNPYSGRIQDMDMSPRTNDTTVAKWTQAEFDKWFTEDAAVRSEFPMFQPPMQATLRAATNRVFYDNRIISSYFPDVKVTLIAGTRTNWQCMWGPLETKRIHDATVVAGKSARKMQLFRIEGGNHFAHYEVPKTLMQLAAAGIRGNK</sequence>
<name>A0A0W0G6X4_MONRR</name>